<dbReference type="Pfam" id="PF00583">
    <property type="entry name" value="Acetyltransf_1"/>
    <property type="match status" value="1"/>
</dbReference>
<organism evidence="2 3">
    <name type="scientific">Schleiferilactobacillus shenzhenensis LY-73</name>
    <dbReference type="NCBI Taxonomy" id="1231336"/>
    <lineage>
        <taxon>Bacteria</taxon>
        <taxon>Bacillati</taxon>
        <taxon>Bacillota</taxon>
        <taxon>Bacilli</taxon>
        <taxon>Lactobacillales</taxon>
        <taxon>Lactobacillaceae</taxon>
        <taxon>Schleiferilactobacillus</taxon>
    </lineage>
</organism>
<dbReference type="SUPFAM" id="SSF55729">
    <property type="entry name" value="Acyl-CoA N-acyltransferases (Nat)"/>
    <property type="match status" value="1"/>
</dbReference>
<dbReference type="PROSITE" id="PS51186">
    <property type="entry name" value="GNAT"/>
    <property type="match status" value="1"/>
</dbReference>
<dbReference type="InterPro" id="IPR016181">
    <property type="entry name" value="Acyl_CoA_acyltransferase"/>
</dbReference>
<dbReference type="Gene3D" id="3.40.630.30">
    <property type="match status" value="1"/>
</dbReference>
<feature type="domain" description="N-acetyltransferase" evidence="1">
    <location>
        <begin position="2"/>
        <end position="168"/>
    </location>
</feature>
<dbReference type="OrthoDB" id="9803772at2"/>
<dbReference type="STRING" id="1231336.L248_1775"/>
<dbReference type="EMBL" id="KI271608">
    <property type="protein sequence ID" value="ERL63956.1"/>
    <property type="molecule type" value="Genomic_DNA"/>
</dbReference>
<protein>
    <recommendedName>
        <fullName evidence="1">N-acetyltransferase domain-containing protein</fullName>
    </recommendedName>
</protein>
<dbReference type="RefSeq" id="WP_022530781.1">
    <property type="nucleotide sequence ID" value="NZ_KI271608.1"/>
</dbReference>
<evidence type="ECO:0000259" key="1">
    <source>
        <dbReference type="PROSITE" id="PS51186"/>
    </source>
</evidence>
<sequence length="168" mass="18376">MVIIDSLRASDIEKMAAAFVAQHWASRKAVLWQYLKEQDHGLRQVFVARAPDGDPLGYVTLCPQAANGPFRETGYPEVVDFNVFMPYQHQGIGTQLLAAAETAAAELAPVVTLGVGLHAGYGPAQRLYIRRGYVPDGSGVWYQDQPLPEGAVCRNDDDLVLYMAKNLG</sequence>
<dbReference type="AlphaFoldDB" id="U4TGP6"/>
<dbReference type="GO" id="GO:0016747">
    <property type="term" value="F:acyltransferase activity, transferring groups other than amino-acyl groups"/>
    <property type="evidence" value="ECO:0007669"/>
    <property type="project" value="InterPro"/>
</dbReference>
<gene>
    <name evidence="2" type="ORF">L248_1775</name>
</gene>
<evidence type="ECO:0000313" key="3">
    <source>
        <dbReference type="Proteomes" id="UP000030647"/>
    </source>
</evidence>
<dbReference type="Proteomes" id="UP000030647">
    <property type="component" value="Unassembled WGS sequence"/>
</dbReference>
<dbReference type="InterPro" id="IPR000182">
    <property type="entry name" value="GNAT_dom"/>
</dbReference>
<name>U4TGP6_9LACO</name>
<evidence type="ECO:0000313" key="2">
    <source>
        <dbReference type="EMBL" id="ERL63956.1"/>
    </source>
</evidence>
<accession>U4TGP6</accession>
<keyword evidence="3" id="KW-1185">Reference proteome</keyword>
<proteinExistence type="predicted"/>
<dbReference type="eggNOG" id="COG0456">
    <property type="taxonomic scope" value="Bacteria"/>
</dbReference>
<reference evidence="3" key="1">
    <citation type="journal article" date="2013" name="Genome Announc.">
        <title>Whole-Genome Sequencing of Lactobacillus shenzhenensis Strain LY-73T.</title>
        <authorList>
            <person name="Lin Z."/>
            <person name="Liu Z."/>
            <person name="Yang R."/>
            <person name="Zou Y."/>
            <person name="Wan D."/>
            <person name="Chen J."/>
            <person name="Guo M."/>
            <person name="Zhao J."/>
            <person name="Fang C."/>
            <person name="Yang R."/>
            <person name="Liu F."/>
        </authorList>
    </citation>
    <scope>NUCLEOTIDE SEQUENCE [LARGE SCALE GENOMIC DNA]</scope>
    <source>
        <strain evidence="3">LY-73</strain>
    </source>
</reference>
<dbReference type="HOGENOM" id="CLU_121411_0_0_9"/>